<dbReference type="Gene3D" id="1.10.3210.10">
    <property type="entry name" value="Hypothetical protein af1432"/>
    <property type="match status" value="1"/>
</dbReference>
<dbReference type="PROSITE" id="PS51880">
    <property type="entry name" value="TGS"/>
    <property type="match status" value="1"/>
</dbReference>
<accession>A0ABR1FP53</accession>
<dbReference type="Pfam" id="PF04607">
    <property type="entry name" value="RelA_SpoT"/>
    <property type="match status" value="1"/>
</dbReference>
<dbReference type="Proteomes" id="UP001363151">
    <property type="component" value="Unassembled WGS sequence"/>
</dbReference>
<dbReference type="PANTHER" id="PTHR43061">
    <property type="entry name" value="GTP DIPHOSPHOKINASE RSH1, CHLOROPLASTIC-RELATED"/>
    <property type="match status" value="1"/>
</dbReference>
<keyword evidence="8" id="KW-1185">Reference proteome</keyword>
<feature type="domain" description="TGS" evidence="6">
    <location>
        <begin position="653"/>
        <end position="714"/>
    </location>
</feature>
<evidence type="ECO:0000256" key="1">
    <source>
        <dbReference type="ARBA" id="ARBA00007476"/>
    </source>
</evidence>
<dbReference type="SUPFAM" id="SSF109604">
    <property type="entry name" value="HD-domain/PDEase-like"/>
    <property type="match status" value="1"/>
</dbReference>
<dbReference type="InterPro" id="IPR012675">
    <property type="entry name" value="Beta-grasp_dom_sf"/>
</dbReference>
<dbReference type="SMART" id="SM00471">
    <property type="entry name" value="HDc"/>
    <property type="match status" value="1"/>
</dbReference>
<dbReference type="InterPro" id="IPR007685">
    <property type="entry name" value="RelA_SpoT"/>
</dbReference>
<dbReference type="InterPro" id="IPR012676">
    <property type="entry name" value="TGS-like"/>
</dbReference>
<proteinExistence type="inferred from homology"/>
<dbReference type="PROSITE" id="PS51831">
    <property type="entry name" value="HD"/>
    <property type="match status" value="1"/>
</dbReference>
<dbReference type="PROSITE" id="PS50889">
    <property type="entry name" value="S4"/>
    <property type="match status" value="1"/>
</dbReference>
<comment type="similarity">
    <text evidence="1">Belongs to the RelA/SpoT family.</text>
</comment>
<dbReference type="InterPro" id="IPR043519">
    <property type="entry name" value="NT_sf"/>
</dbReference>
<reference evidence="7 8" key="1">
    <citation type="submission" date="2024-03" db="EMBL/GenBank/DDBJ databases">
        <title>Aureococcus anophagefferens CCMP1851 and Kratosvirus quantuckense: Draft genome of a second virus-susceptible host strain in the model system.</title>
        <authorList>
            <person name="Chase E."/>
            <person name="Truchon A.R."/>
            <person name="Schepens W."/>
            <person name="Wilhelm S.W."/>
        </authorList>
    </citation>
    <scope>NUCLEOTIDE SEQUENCE [LARGE SCALE GENOMIC DNA]</scope>
    <source>
        <strain evidence="7 8">CCMP1851</strain>
    </source>
</reference>
<dbReference type="Pfam" id="PF02824">
    <property type="entry name" value="TGS"/>
    <property type="match status" value="1"/>
</dbReference>
<evidence type="ECO:0000256" key="3">
    <source>
        <dbReference type="PROSITE-ProRule" id="PRU00182"/>
    </source>
</evidence>
<dbReference type="PANTHER" id="PTHR43061:SF1">
    <property type="entry name" value="GTP DIPHOSPHOKINASE RSH1, CHLOROPLASTIC-RELATED"/>
    <property type="match status" value="1"/>
</dbReference>
<dbReference type="InterPro" id="IPR003607">
    <property type="entry name" value="HD/PDEase_dom"/>
</dbReference>
<dbReference type="CDD" id="cd00077">
    <property type="entry name" value="HDc"/>
    <property type="match status" value="1"/>
</dbReference>
<evidence type="ECO:0000256" key="2">
    <source>
        <dbReference type="ARBA" id="ARBA00013251"/>
    </source>
</evidence>
<feature type="region of interest" description="Disordered" evidence="4">
    <location>
        <begin position="1"/>
        <end position="20"/>
    </location>
</feature>
<dbReference type="InterPro" id="IPR004095">
    <property type="entry name" value="TGS"/>
</dbReference>
<evidence type="ECO:0000259" key="5">
    <source>
        <dbReference type="PROSITE" id="PS51831"/>
    </source>
</evidence>
<dbReference type="InterPro" id="IPR006674">
    <property type="entry name" value="HD_domain"/>
</dbReference>
<evidence type="ECO:0000256" key="4">
    <source>
        <dbReference type="SAM" id="MobiDB-lite"/>
    </source>
</evidence>
<dbReference type="SUPFAM" id="SSF81271">
    <property type="entry name" value="TGS-like"/>
    <property type="match status" value="1"/>
</dbReference>
<feature type="compositionally biased region" description="Basic and acidic residues" evidence="4">
    <location>
        <begin position="7"/>
        <end position="16"/>
    </location>
</feature>
<dbReference type="SMART" id="SM00954">
    <property type="entry name" value="RelA_SpoT"/>
    <property type="match status" value="1"/>
</dbReference>
<gene>
    <name evidence="7" type="ORF">SO694_0029506</name>
</gene>
<name>A0ABR1FP53_AURAN</name>
<evidence type="ECO:0000259" key="6">
    <source>
        <dbReference type="PROSITE" id="PS51880"/>
    </source>
</evidence>
<dbReference type="CDD" id="cd05399">
    <property type="entry name" value="NT_Rel-Spo_like"/>
    <property type="match status" value="1"/>
</dbReference>
<dbReference type="Gene3D" id="3.10.20.30">
    <property type="match status" value="1"/>
</dbReference>
<dbReference type="Pfam" id="PF13328">
    <property type="entry name" value="HD_4"/>
    <property type="match status" value="1"/>
</dbReference>
<dbReference type="Gene3D" id="3.30.460.10">
    <property type="entry name" value="Beta Polymerase, domain 2"/>
    <property type="match status" value="1"/>
</dbReference>
<organism evidence="7 8">
    <name type="scientific">Aureococcus anophagefferens</name>
    <name type="common">Harmful bloom alga</name>
    <dbReference type="NCBI Taxonomy" id="44056"/>
    <lineage>
        <taxon>Eukaryota</taxon>
        <taxon>Sar</taxon>
        <taxon>Stramenopiles</taxon>
        <taxon>Ochrophyta</taxon>
        <taxon>Pelagophyceae</taxon>
        <taxon>Pelagomonadales</taxon>
        <taxon>Pelagomonadaceae</taxon>
        <taxon>Aureococcus</taxon>
    </lineage>
</organism>
<evidence type="ECO:0000313" key="8">
    <source>
        <dbReference type="Proteomes" id="UP001363151"/>
    </source>
</evidence>
<protein>
    <recommendedName>
        <fullName evidence="2">GTP diphosphokinase</fullName>
        <ecNumber evidence="2">2.7.6.5</ecNumber>
    </recommendedName>
</protein>
<dbReference type="SUPFAM" id="SSF81301">
    <property type="entry name" value="Nucleotidyltransferase"/>
    <property type="match status" value="1"/>
</dbReference>
<feature type="domain" description="HD" evidence="5">
    <location>
        <begin position="184"/>
        <end position="315"/>
    </location>
</feature>
<evidence type="ECO:0000313" key="7">
    <source>
        <dbReference type="EMBL" id="KAK7234739.1"/>
    </source>
</evidence>
<comment type="caution">
    <text evidence="7">The sequence shown here is derived from an EMBL/GenBank/DDBJ whole genome shotgun (WGS) entry which is preliminary data.</text>
</comment>
<dbReference type="EMBL" id="JBBJCI010000311">
    <property type="protein sequence ID" value="KAK7234739.1"/>
    <property type="molecule type" value="Genomic_DNA"/>
</dbReference>
<sequence>MRTQNRGADRGGRERPSAPLRALAGPKTTLLAALLVASTSTFRPASIRRAPRRATVLRRFPEDAPEVFDFDVASTDRGRLRGGLGRPLRSLWKRRELLDDWAAAQRGTSDREQKLAGNVTALRIRSLKDRAALADDRAVARDWAELKKRCAYLKSHEALSFVHDALRVAHGAHAGQMRRSGEPFIVHPVAVAGLLCGLGMDRETVAAGLLHDTVEDTAVTLEEIEATFGADVRAIVEGETKVSKLPKLAKVPDGELDSDRRRARGLRAAFGDPETAPPASDKEREQLENLRQMFISMTDDYRIIIVKLADRLHNMRTLEHMPRHKQLRIARETLEIFAPLAHRLGLWTFKAELEDWAFRYAHPGPYAALEAALEVRRSRYESALKGSRKALEARLAADPKLRGVKVSVSGRTKELYSLWLKMERAVEERRAMLTAEVFAPSGGAAPVAAVAPAGGLWGAGREGGHGPAFGSFELEDAADAPYVLDDQDLDGVPDVVALRVVLEVPRDGAAEPLEAWRERSTWLCYHVLGLVQQLKGCEAVPRVKDYISFPKPNGYQSLHASLRREAEDQVVEVQIRTAWMHEVAEHGMAAHWLYKDGLFSVEDLDDDGEPADGRRGVAKPYAVSWLNSVKDWQHEIHSSREFVETIRKEVLGKRVFVFLRDGQILDLSRGATVLDAAFHIHTEIGLKVATAYVNGQEVQLSYELKNGDVVSVSTSEDARPQLDWLRMAQRRSTRAKLRAYFREEQRLYEVARQKTIDSAM</sequence>
<keyword evidence="3" id="KW-0694">RNA-binding</keyword>
<dbReference type="EC" id="2.7.6.5" evidence="2"/>